<proteinExistence type="predicted"/>
<dbReference type="EMBL" id="LT629800">
    <property type="protein sequence ID" value="SDU90814.1"/>
    <property type="molecule type" value="Genomic_DNA"/>
</dbReference>
<dbReference type="RefSeq" id="WP_090290951.1">
    <property type="nucleotide sequence ID" value="NZ_BMNU01000015.1"/>
</dbReference>
<dbReference type="Proteomes" id="UP000199620">
    <property type="component" value="Chromosome I"/>
</dbReference>
<evidence type="ECO:0000313" key="4">
    <source>
        <dbReference type="Proteomes" id="UP000325296"/>
    </source>
</evidence>
<dbReference type="AlphaFoldDB" id="A0A5B2UJV7"/>
<protein>
    <submittedName>
        <fullName evidence="1">Uncharacterized protein</fullName>
    </submittedName>
</protein>
<reference evidence="2 3" key="1">
    <citation type="submission" date="2016-10" db="EMBL/GenBank/DDBJ databases">
        <authorList>
            <person name="Varghese N."/>
            <person name="Submissions S."/>
        </authorList>
    </citation>
    <scope>NUCLEOTIDE SEQUENCE [LARGE SCALE GENOMIC DNA]</scope>
    <source>
        <strain evidence="2 3">BS2771</strain>
    </source>
</reference>
<reference evidence="1 4" key="2">
    <citation type="submission" date="2019-09" db="EMBL/GenBank/DDBJ databases">
        <title>Draft genome sequence of Pseudomonas brenneri CCUG 51514(T).</title>
        <authorList>
            <person name="Tunovic T."/>
            <person name="Pineiro-Iglesias B."/>
            <person name="Unosson C."/>
            <person name="Inganas E."/>
            <person name="Ohlen M."/>
            <person name="Cardew S."/>
            <person name="Jensie-Markopoulos S."/>
            <person name="Salva-Serra F."/>
            <person name="Jaen-Luchoro D."/>
            <person name="Svensson-Stadler L."/>
            <person name="Chun J."/>
            <person name="Moore E."/>
        </authorList>
    </citation>
    <scope>NUCLEOTIDE SEQUENCE [LARGE SCALE GENOMIC DNA]</scope>
    <source>
        <strain evidence="1 4">CCUG 51514</strain>
    </source>
</reference>
<sequence length="124" mass="13225">MSDARRYVFYSGDLIKGHGSMSSAEAKVTAMLNGHEGALELPDGIELDQVYIERGRLRERMKMPVAVDGLTITGIPKGATLAAHGTSVVVDDGMAVLSFDEPGAHAVTIALPPQWLDYSLEVVA</sequence>
<evidence type="ECO:0000313" key="1">
    <source>
        <dbReference type="EMBL" id="KAA2226738.1"/>
    </source>
</evidence>
<evidence type="ECO:0000313" key="3">
    <source>
        <dbReference type="Proteomes" id="UP000199620"/>
    </source>
</evidence>
<organism evidence="1 4">
    <name type="scientific">Pseudomonas brenneri</name>
    <dbReference type="NCBI Taxonomy" id="129817"/>
    <lineage>
        <taxon>Bacteria</taxon>
        <taxon>Pseudomonadati</taxon>
        <taxon>Pseudomonadota</taxon>
        <taxon>Gammaproteobacteria</taxon>
        <taxon>Pseudomonadales</taxon>
        <taxon>Pseudomonadaceae</taxon>
        <taxon>Pseudomonas</taxon>
    </lineage>
</organism>
<name>A0A5B2UJV7_9PSED</name>
<keyword evidence="3" id="KW-1185">Reference proteome</keyword>
<dbReference type="EMBL" id="VUOL01000019">
    <property type="protein sequence ID" value="KAA2226738.1"/>
    <property type="molecule type" value="Genomic_DNA"/>
</dbReference>
<evidence type="ECO:0000313" key="2">
    <source>
        <dbReference type="EMBL" id="SDU90814.1"/>
    </source>
</evidence>
<dbReference type="Proteomes" id="UP000325296">
    <property type="component" value="Unassembled WGS sequence"/>
</dbReference>
<gene>
    <name evidence="1" type="ORF">F1720_25010</name>
    <name evidence="2" type="ORF">SAMN04490181_1365</name>
</gene>
<accession>A0A5B2UJV7</accession>